<protein>
    <submittedName>
        <fullName evidence="2">Uncharacterized protein</fullName>
    </submittedName>
</protein>
<keyword evidence="1" id="KW-0472">Membrane</keyword>
<evidence type="ECO:0000256" key="1">
    <source>
        <dbReference type="SAM" id="Phobius"/>
    </source>
</evidence>
<keyword evidence="1" id="KW-1133">Transmembrane helix</keyword>
<reference evidence="2" key="1">
    <citation type="journal article" date="2009" name="PLoS Genet.">
        <title>Sequencing, mapping, and analysis of 27,455 maize full-length cDNAs.</title>
        <authorList>
            <person name="Soderlund C."/>
            <person name="Descour A."/>
            <person name="Kudrna D."/>
            <person name="Bomhoff M."/>
            <person name="Boyd L."/>
            <person name="Currie J."/>
            <person name="Angelova A."/>
            <person name="Collura K."/>
            <person name="Wissotski M."/>
            <person name="Ashley E."/>
            <person name="Morrow D."/>
            <person name="Fernandes J."/>
            <person name="Walbot V."/>
            <person name="Yu Y."/>
        </authorList>
    </citation>
    <scope>NUCLEOTIDE SEQUENCE</scope>
    <source>
        <strain evidence="2">B73</strain>
    </source>
</reference>
<evidence type="ECO:0000313" key="2">
    <source>
        <dbReference type="EMBL" id="ACN34812.1"/>
    </source>
</evidence>
<accession>C0PHZ6</accession>
<reference evidence="2" key="2">
    <citation type="submission" date="2012-06" db="EMBL/GenBank/DDBJ databases">
        <authorList>
            <person name="Yu Y."/>
            <person name="Currie J."/>
            <person name="Lomeli R."/>
            <person name="Angelova A."/>
            <person name="Collura K."/>
            <person name="Wissotski M."/>
            <person name="Campos D."/>
            <person name="Kudrna D."/>
            <person name="Golser W."/>
            <person name="Ashely E."/>
            <person name="Descour A."/>
            <person name="Fernandes J."/>
            <person name="Soderlund C."/>
            <person name="Walbot V."/>
        </authorList>
    </citation>
    <scope>NUCLEOTIDE SEQUENCE</scope>
    <source>
        <strain evidence="2">B73</strain>
    </source>
</reference>
<name>C0PHZ6_MAIZE</name>
<dbReference type="EMBL" id="BT067915">
    <property type="protein sequence ID" value="ACN34812.1"/>
    <property type="molecule type" value="mRNA"/>
</dbReference>
<dbReference type="AlphaFoldDB" id="C0PHZ6"/>
<sequence>MFLGAFLYVIRHIVLYFLIKMSYAIITFIILCPRLHVYMIFNFVRFGFSMFRNGRTTTSSSSRHMYHKNRILLRLSEQITSSCF</sequence>
<feature type="transmembrane region" description="Helical" evidence="1">
    <location>
        <begin position="6"/>
        <end position="31"/>
    </location>
</feature>
<proteinExistence type="evidence at transcript level"/>
<keyword evidence="1" id="KW-0812">Transmembrane</keyword>
<organism evidence="2">
    <name type="scientific">Zea mays</name>
    <name type="common">Maize</name>
    <dbReference type="NCBI Taxonomy" id="4577"/>
    <lineage>
        <taxon>Eukaryota</taxon>
        <taxon>Viridiplantae</taxon>
        <taxon>Streptophyta</taxon>
        <taxon>Embryophyta</taxon>
        <taxon>Tracheophyta</taxon>
        <taxon>Spermatophyta</taxon>
        <taxon>Magnoliopsida</taxon>
        <taxon>Liliopsida</taxon>
        <taxon>Poales</taxon>
        <taxon>Poaceae</taxon>
        <taxon>PACMAD clade</taxon>
        <taxon>Panicoideae</taxon>
        <taxon>Andropogonodae</taxon>
        <taxon>Andropogoneae</taxon>
        <taxon>Tripsacinae</taxon>
        <taxon>Zea</taxon>
    </lineage>
</organism>